<dbReference type="RefSeq" id="WP_058495270.1">
    <property type="nucleotide sequence ID" value="NZ_CAAAIU010000011.1"/>
</dbReference>
<dbReference type="PANTHER" id="PTHR35561:SF1">
    <property type="entry name" value="RNA 2',3'-CYCLIC PHOSPHODIESTERASE"/>
    <property type="match status" value="1"/>
</dbReference>
<dbReference type="NCBIfam" id="TIGR02258">
    <property type="entry name" value="2_5_ligase"/>
    <property type="match status" value="1"/>
</dbReference>
<dbReference type="SUPFAM" id="SSF55144">
    <property type="entry name" value="LigT-like"/>
    <property type="match status" value="1"/>
</dbReference>
<organism evidence="3 4">
    <name type="scientific">Legionella drozanskii LLAP-1</name>
    <dbReference type="NCBI Taxonomy" id="1212489"/>
    <lineage>
        <taxon>Bacteria</taxon>
        <taxon>Pseudomonadati</taxon>
        <taxon>Pseudomonadota</taxon>
        <taxon>Gammaproteobacteria</taxon>
        <taxon>Legionellales</taxon>
        <taxon>Legionellaceae</taxon>
        <taxon>Legionella</taxon>
    </lineage>
</organism>
<dbReference type="EMBL" id="LNXY01000020">
    <property type="protein sequence ID" value="KTC87322.1"/>
    <property type="molecule type" value="Genomic_DNA"/>
</dbReference>
<protein>
    <recommendedName>
        <fullName evidence="2">RNA 2',3'-cyclic phosphodiesterase</fullName>
        <shortName evidence="2">RNA 2',3'-CPDase</shortName>
        <ecNumber evidence="2">3.1.4.58</ecNumber>
    </recommendedName>
</protein>
<dbReference type="EC" id="3.1.4.58" evidence="2"/>
<feature type="active site" description="Proton donor" evidence="2">
    <location>
        <position position="46"/>
    </location>
</feature>
<dbReference type="OrthoDB" id="7061261at2"/>
<dbReference type="PANTHER" id="PTHR35561">
    <property type="entry name" value="RNA 2',3'-CYCLIC PHOSPHODIESTERASE"/>
    <property type="match status" value="1"/>
</dbReference>
<dbReference type="AlphaFoldDB" id="A0A0W0SVC0"/>
<comment type="caution">
    <text evidence="3">The sequence shown here is derived from an EMBL/GenBank/DDBJ whole genome shotgun (WGS) entry which is preliminary data.</text>
</comment>
<comment type="similarity">
    <text evidence="2">Belongs to the 2H phosphoesterase superfamily. ThpR family.</text>
</comment>
<keyword evidence="4" id="KW-1185">Reference proteome</keyword>
<dbReference type="Proteomes" id="UP000054736">
    <property type="component" value="Unassembled WGS sequence"/>
</dbReference>
<keyword evidence="3" id="KW-0436">Ligase</keyword>
<dbReference type="HAMAP" id="MF_01940">
    <property type="entry name" value="RNA_CPDase"/>
    <property type="match status" value="1"/>
</dbReference>
<proteinExistence type="inferred from homology"/>
<comment type="function">
    <text evidence="2">Hydrolyzes RNA 2',3'-cyclic phosphodiester to an RNA 2'-phosphomonoester.</text>
</comment>
<dbReference type="GO" id="GO:0016874">
    <property type="term" value="F:ligase activity"/>
    <property type="evidence" value="ECO:0007669"/>
    <property type="project" value="UniProtKB-KW"/>
</dbReference>
<dbReference type="InterPro" id="IPR009097">
    <property type="entry name" value="Cyclic_Pdiesterase"/>
</dbReference>
<name>A0A0W0SVC0_9GAMM</name>
<evidence type="ECO:0000313" key="4">
    <source>
        <dbReference type="Proteomes" id="UP000054736"/>
    </source>
</evidence>
<gene>
    <name evidence="3" type="ORF">Ldro_0941</name>
</gene>
<evidence type="ECO:0000256" key="2">
    <source>
        <dbReference type="HAMAP-Rule" id="MF_01940"/>
    </source>
</evidence>
<evidence type="ECO:0000313" key="3">
    <source>
        <dbReference type="EMBL" id="KTC87322.1"/>
    </source>
</evidence>
<dbReference type="GO" id="GO:0004113">
    <property type="term" value="F:2',3'-cyclic-nucleotide 3'-phosphodiesterase activity"/>
    <property type="evidence" value="ECO:0007669"/>
    <property type="project" value="InterPro"/>
</dbReference>
<evidence type="ECO:0000256" key="1">
    <source>
        <dbReference type="ARBA" id="ARBA00022801"/>
    </source>
</evidence>
<feature type="short sequence motif" description="HXTX 2" evidence="2">
    <location>
        <begin position="132"/>
        <end position="135"/>
    </location>
</feature>
<dbReference type="STRING" id="1212489.Ldro_0941"/>
<dbReference type="InterPro" id="IPR004175">
    <property type="entry name" value="RNA_CPDase"/>
</dbReference>
<comment type="catalytic activity">
    <reaction evidence="2">
        <text>a 3'-end 2',3'-cyclophospho-ribonucleotide-RNA + H2O = a 3'-end 2'-phospho-ribonucleotide-RNA + H(+)</text>
        <dbReference type="Rhea" id="RHEA:11828"/>
        <dbReference type="Rhea" id="RHEA-COMP:10464"/>
        <dbReference type="Rhea" id="RHEA-COMP:17353"/>
        <dbReference type="ChEBI" id="CHEBI:15377"/>
        <dbReference type="ChEBI" id="CHEBI:15378"/>
        <dbReference type="ChEBI" id="CHEBI:83064"/>
        <dbReference type="ChEBI" id="CHEBI:173113"/>
        <dbReference type="EC" id="3.1.4.58"/>
    </reaction>
</comment>
<reference evidence="3 4" key="1">
    <citation type="submission" date="2015-11" db="EMBL/GenBank/DDBJ databases">
        <title>Genomic analysis of 38 Legionella species identifies large and diverse effector repertoires.</title>
        <authorList>
            <person name="Burstein D."/>
            <person name="Amaro F."/>
            <person name="Zusman T."/>
            <person name="Lifshitz Z."/>
            <person name="Cohen O."/>
            <person name="Gilbert J.A."/>
            <person name="Pupko T."/>
            <person name="Shuman H.A."/>
            <person name="Segal G."/>
        </authorList>
    </citation>
    <scope>NUCLEOTIDE SEQUENCE [LARGE SCALE GENOMIC DNA]</scope>
    <source>
        <strain evidence="3 4">ATCC 700990</strain>
    </source>
</reference>
<dbReference type="Pfam" id="PF13563">
    <property type="entry name" value="2_5_RNA_ligase2"/>
    <property type="match status" value="1"/>
</dbReference>
<sequence length="187" mass="21289">MKPIRAFFAVSMPESLQSSMKKTLALLQSHQLPMRAIRWTNLQNLHVTLQFLPEIQYDHLNLMIEKVKMELKNILAFELELGNLQLFPSAKHPRVIALQAGPQEDLANIAKKIGLGISAVHYSLAQEDFRGHLTLGRIQRNTQLNGIEQLDLPPLPTVKISEICLFESKTGYKEQIYIPLAYFKLTS</sequence>
<feature type="active site" description="Proton acceptor" evidence="2">
    <location>
        <position position="132"/>
    </location>
</feature>
<dbReference type="Gene3D" id="3.90.1140.10">
    <property type="entry name" value="Cyclic phosphodiesterase"/>
    <property type="match status" value="1"/>
</dbReference>
<feature type="short sequence motif" description="HXTX 1" evidence="2">
    <location>
        <begin position="46"/>
        <end position="49"/>
    </location>
</feature>
<accession>A0A0W0SVC0</accession>
<dbReference type="GO" id="GO:0008664">
    <property type="term" value="F:RNA 2',3'-cyclic 3'-phosphodiesterase activity"/>
    <property type="evidence" value="ECO:0007669"/>
    <property type="project" value="UniProtKB-EC"/>
</dbReference>
<dbReference type="PATRIC" id="fig|1212489.4.peg.984"/>
<keyword evidence="1 2" id="KW-0378">Hydrolase</keyword>